<dbReference type="CDD" id="cd04194">
    <property type="entry name" value="GT8_A4GalT_like"/>
    <property type="match status" value="1"/>
</dbReference>
<dbReference type="PANTHER" id="PTHR13778">
    <property type="entry name" value="GLYCOSYLTRANSFERASE 8 DOMAIN-CONTAINING PROTEIN"/>
    <property type="match status" value="1"/>
</dbReference>
<evidence type="ECO:0000313" key="4">
    <source>
        <dbReference type="EMBL" id="GGS45085.1"/>
    </source>
</evidence>
<dbReference type="InterPro" id="IPR050748">
    <property type="entry name" value="Glycosyltrans_8_dom-fam"/>
</dbReference>
<evidence type="ECO:0000256" key="1">
    <source>
        <dbReference type="ARBA" id="ARBA00022676"/>
    </source>
</evidence>
<evidence type="ECO:0000256" key="2">
    <source>
        <dbReference type="ARBA" id="ARBA00022679"/>
    </source>
</evidence>
<evidence type="ECO:0000313" key="5">
    <source>
        <dbReference type="Proteomes" id="UP000660680"/>
    </source>
</evidence>
<proteinExistence type="predicted"/>
<dbReference type="SUPFAM" id="SSF53448">
    <property type="entry name" value="Nucleotide-diphospho-sugar transferases"/>
    <property type="match status" value="1"/>
</dbReference>
<keyword evidence="5" id="KW-1185">Reference proteome</keyword>
<keyword evidence="3" id="KW-0479">Metal-binding</keyword>
<gene>
    <name evidence="4" type="primary">gspA-2</name>
    <name evidence="4" type="ORF">GCM10010171_45060</name>
</gene>
<dbReference type="Gene3D" id="3.90.550.10">
    <property type="entry name" value="Spore Coat Polysaccharide Biosynthesis Protein SpsA, Chain A"/>
    <property type="match status" value="1"/>
</dbReference>
<dbReference type="GO" id="GO:0046872">
    <property type="term" value="F:metal ion binding"/>
    <property type="evidence" value="ECO:0007669"/>
    <property type="project" value="UniProtKB-KW"/>
</dbReference>
<dbReference type="InterPro" id="IPR002495">
    <property type="entry name" value="Glyco_trans_8"/>
</dbReference>
<dbReference type="Proteomes" id="UP000660680">
    <property type="component" value="Unassembled WGS sequence"/>
</dbReference>
<accession>A0A918GMB6</accession>
<comment type="caution">
    <text evidence="4">The sequence shown here is derived from an EMBL/GenBank/DDBJ whole genome shotgun (WGS) entry which is preliminary data.</text>
</comment>
<protein>
    <submittedName>
        <fullName evidence="4">General stress protein A</fullName>
    </submittedName>
</protein>
<keyword evidence="2" id="KW-0808">Transferase</keyword>
<dbReference type="GO" id="GO:0016757">
    <property type="term" value="F:glycosyltransferase activity"/>
    <property type="evidence" value="ECO:0007669"/>
    <property type="project" value="UniProtKB-KW"/>
</dbReference>
<sequence length="321" mass="36102">MVFRPRFPLSGWFHGVFRAVVPRFAKVSDMRNDKVQVVFAVNDLYCLPLLVTLQSLRESNPDIAEHAHVTVLHQNLRPESAERIGVRCDRLGLSVELRAAPLPDLPYNLCFGATLTHYLRFAIPELLAGHDRVLYLDADLVIKDDLRPLLTANLHGLPFGAVRDPNNPLYRYGRAAPGWRALGIPDDREYFNSGVMLLDFSAGAGEVFDRALRVIEDHSEMLRLHDQDALNIAAADRWCRLPRRWNAFPFSALLRTEWIQYGAEDLVPMADLLAEEPDAAILHYVTPSKPWLGLLPDGPANDLYQAHLTTVLNAESELSIG</sequence>
<name>A0A918GMB6_9PSEU</name>
<organism evidence="4 5">
    <name type="scientific">Actinokineospora fastidiosa</name>
    <dbReference type="NCBI Taxonomy" id="1816"/>
    <lineage>
        <taxon>Bacteria</taxon>
        <taxon>Bacillati</taxon>
        <taxon>Actinomycetota</taxon>
        <taxon>Actinomycetes</taxon>
        <taxon>Pseudonocardiales</taxon>
        <taxon>Pseudonocardiaceae</taxon>
        <taxon>Actinokineospora</taxon>
    </lineage>
</organism>
<reference evidence="4" key="1">
    <citation type="journal article" date="2014" name="Int. J. Syst. Evol. Microbiol.">
        <title>Complete genome sequence of Corynebacterium casei LMG S-19264T (=DSM 44701T), isolated from a smear-ripened cheese.</title>
        <authorList>
            <consortium name="US DOE Joint Genome Institute (JGI-PGF)"/>
            <person name="Walter F."/>
            <person name="Albersmeier A."/>
            <person name="Kalinowski J."/>
            <person name="Ruckert C."/>
        </authorList>
    </citation>
    <scope>NUCLEOTIDE SEQUENCE</scope>
    <source>
        <strain evidence="4">JCM 3276</strain>
    </source>
</reference>
<dbReference type="EMBL" id="BMRB01000004">
    <property type="protein sequence ID" value="GGS45085.1"/>
    <property type="molecule type" value="Genomic_DNA"/>
</dbReference>
<dbReference type="PANTHER" id="PTHR13778:SF47">
    <property type="entry name" value="LIPOPOLYSACCHARIDE 1,3-GALACTOSYLTRANSFERASE"/>
    <property type="match status" value="1"/>
</dbReference>
<keyword evidence="1" id="KW-0328">Glycosyltransferase</keyword>
<reference evidence="4" key="2">
    <citation type="submission" date="2020-09" db="EMBL/GenBank/DDBJ databases">
        <authorList>
            <person name="Sun Q."/>
            <person name="Ohkuma M."/>
        </authorList>
    </citation>
    <scope>NUCLEOTIDE SEQUENCE</scope>
    <source>
        <strain evidence="4">JCM 3276</strain>
    </source>
</reference>
<dbReference type="Pfam" id="PF01501">
    <property type="entry name" value="Glyco_transf_8"/>
    <property type="match status" value="1"/>
</dbReference>
<evidence type="ECO:0000256" key="3">
    <source>
        <dbReference type="ARBA" id="ARBA00022723"/>
    </source>
</evidence>
<dbReference type="InterPro" id="IPR029044">
    <property type="entry name" value="Nucleotide-diphossugar_trans"/>
</dbReference>
<dbReference type="AlphaFoldDB" id="A0A918GMB6"/>